<dbReference type="InterPro" id="IPR008259">
    <property type="entry name" value="FMN_hydac_DH_AS"/>
</dbReference>
<keyword evidence="2 7" id="KW-0285">Flavoprotein</keyword>
<dbReference type="AlphaFoldDB" id="A0A1H3VNV6"/>
<dbReference type="Pfam" id="PF01070">
    <property type="entry name" value="FMN_dh"/>
    <property type="match status" value="1"/>
</dbReference>
<dbReference type="InterPro" id="IPR013785">
    <property type="entry name" value="Aldolase_TIM"/>
</dbReference>
<gene>
    <name evidence="9" type="ORF">SAMN05192529_101314</name>
</gene>
<dbReference type="CDD" id="cd02809">
    <property type="entry name" value="alpha_hydroxyacid_oxid_FMN"/>
    <property type="match status" value="1"/>
</dbReference>
<evidence type="ECO:0000256" key="3">
    <source>
        <dbReference type="ARBA" id="ARBA00022643"/>
    </source>
</evidence>
<feature type="binding site" evidence="7">
    <location>
        <position position="135"/>
    </location>
    <ligand>
        <name>FMN</name>
        <dbReference type="ChEBI" id="CHEBI:58210"/>
    </ligand>
</feature>
<feature type="binding site" evidence="7">
    <location>
        <position position="301"/>
    </location>
    <ligand>
        <name>FMN</name>
        <dbReference type="ChEBI" id="CHEBI:58210"/>
    </ligand>
</feature>
<feature type="binding site" evidence="7">
    <location>
        <position position="303"/>
    </location>
    <ligand>
        <name>glyoxylate</name>
        <dbReference type="ChEBI" id="CHEBI:36655"/>
    </ligand>
</feature>
<evidence type="ECO:0000256" key="6">
    <source>
        <dbReference type="PIRSR" id="PIRSR000138-1"/>
    </source>
</evidence>
<evidence type="ECO:0000256" key="5">
    <source>
        <dbReference type="ARBA" id="ARBA00024042"/>
    </source>
</evidence>
<sequence>MIGATFAKRRTFCNIPNRLLLIIMDTRYNTNYPSVDYLRAKARKKIPGFAFDYLDGACNEEINLDKNTSELREVELLPYYLSGNKVPDMKTELFGHVYDAPFGIAPVGLQGLVWPGATEILAKAAFEQNIPFCLSTVTTSSIEKVAELTEGRAWFQLYHPQEDDLRDKILKRAADNCPVLVLLSDVPAFGYRSKEIKNGLSMPPRMTLHNVMQIMGRPHWAIKTLLHGTPKFETLLPYIPKGMNMHHLGLFMNKTFNGKLNLDKVASLRDKWKGKLVIKGIVTEEDTEKVVKLGLDGIIVSNHGGRQLDAAESSVHSLQRVLAYKDKIKVMIDSGLRSGPDVARAMASGAEFTFMGRSFMYGVGALGASGGTHTINILKNQLRQVMVQLGCESTRDFPNFIVK</sequence>
<dbReference type="InterPro" id="IPR000262">
    <property type="entry name" value="FMN-dep_DH"/>
</dbReference>
<keyword evidence="3 7" id="KW-0288">FMN</keyword>
<feature type="domain" description="FMN hydroxy acid dehydrogenase" evidence="8">
    <location>
        <begin position="27"/>
        <end position="403"/>
    </location>
</feature>
<evidence type="ECO:0000256" key="4">
    <source>
        <dbReference type="ARBA" id="ARBA00023002"/>
    </source>
</evidence>
<dbReference type="GO" id="GO:0004459">
    <property type="term" value="F:L-lactate dehydrogenase (NAD+) activity"/>
    <property type="evidence" value="ECO:0007669"/>
    <property type="project" value="TreeGrafter"/>
</dbReference>
<feature type="binding site" evidence="7">
    <location>
        <begin position="333"/>
        <end position="337"/>
    </location>
    <ligand>
        <name>FMN</name>
        <dbReference type="ChEBI" id="CHEBI:58210"/>
    </ligand>
</feature>
<comment type="cofactor">
    <cofactor evidence="1">
        <name>FMN</name>
        <dbReference type="ChEBI" id="CHEBI:58210"/>
    </cofactor>
</comment>
<feature type="binding site" evidence="7">
    <location>
        <position position="279"/>
    </location>
    <ligand>
        <name>FMN</name>
        <dbReference type="ChEBI" id="CHEBI:58210"/>
    </ligand>
</feature>
<dbReference type="InterPro" id="IPR037396">
    <property type="entry name" value="FMN_HAD"/>
</dbReference>
<feature type="binding site" evidence="7">
    <location>
        <position position="158"/>
    </location>
    <ligand>
        <name>FMN</name>
        <dbReference type="ChEBI" id="CHEBI:58210"/>
    </ligand>
</feature>
<evidence type="ECO:0000259" key="8">
    <source>
        <dbReference type="PROSITE" id="PS51349"/>
    </source>
</evidence>
<dbReference type="PIRSF" id="PIRSF000138">
    <property type="entry name" value="Al-hdrx_acd_dh"/>
    <property type="match status" value="1"/>
</dbReference>
<dbReference type="PROSITE" id="PS51349">
    <property type="entry name" value="FMN_HYDROXY_ACID_DH_2"/>
    <property type="match status" value="1"/>
</dbReference>
<feature type="binding site" evidence="7">
    <location>
        <position position="192"/>
    </location>
    <ligand>
        <name>glyoxylate</name>
        <dbReference type="ChEBI" id="CHEBI:36655"/>
    </ligand>
</feature>
<dbReference type="InterPro" id="IPR012133">
    <property type="entry name" value="Alpha-hydoxy_acid_DH_FMN"/>
</dbReference>
<organism evidence="9 10">
    <name type="scientific">Arachidicoccus rhizosphaerae</name>
    <dbReference type="NCBI Taxonomy" id="551991"/>
    <lineage>
        <taxon>Bacteria</taxon>
        <taxon>Pseudomonadati</taxon>
        <taxon>Bacteroidota</taxon>
        <taxon>Chitinophagia</taxon>
        <taxon>Chitinophagales</taxon>
        <taxon>Chitinophagaceae</taxon>
        <taxon>Arachidicoccus</taxon>
    </lineage>
</organism>
<dbReference type="GO" id="GO:0009060">
    <property type="term" value="P:aerobic respiration"/>
    <property type="evidence" value="ECO:0007669"/>
    <property type="project" value="TreeGrafter"/>
</dbReference>
<name>A0A1H3VNV6_9BACT</name>
<feature type="binding site" evidence="7">
    <location>
        <begin position="106"/>
        <end position="108"/>
    </location>
    <ligand>
        <name>FMN</name>
        <dbReference type="ChEBI" id="CHEBI:58210"/>
    </ligand>
</feature>
<feature type="binding site" evidence="7">
    <location>
        <position position="156"/>
    </location>
    <ligand>
        <name>FMN</name>
        <dbReference type="ChEBI" id="CHEBI:58210"/>
    </ligand>
</feature>
<keyword evidence="10" id="KW-1185">Reference proteome</keyword>
<feature type="binding site" evidence="7">
    <location>
        <position position="53"/>
    </location>
    <ligand>
        <name>glyoxylate</name>
        <dbReference type="ChEBI" id="CHEBI:36655"/>
    </ligand>
</feature>
<dbReference type="SUPFAM" id="SSF51395">
    <property type="entry name" value="FMN-linked oxidoreductases"/>
    <property type="match status" value="1"/>
</dbReference>
<dbReference type="GO" id="GO:0010181">
    <property type="term" value="F:FMN binding"/>
    <property type="evidence" value="ECO:0007669"/>
    <property type="project" value="InterPro"/>
</dbReference>
<keyword evidence="4" id="KW-0560">Oxidoreductase</keyword>
<comment type="similarity">
    <text evidence="5">Belongs to the FMN-dependent alpha-hydroxy acid dehydrogenase family.</text>
</comment>
<feature type="binding site" evidence="7">
    <location>
        <begin position="356"/>
        <end position="357"/>
    </location>
    <ligand>
        <name>FMN</name>
        <dbReference type="ChEBI" id="CHEBI:58210"/>
    </ligand>
</feature>
<evidence type="ECO:0000256" key="1">
    <source>
        <dbReference type="ARBA" id="ARBA00001917"/>
    </source>
</evidence>
<dbReference type="Gene3D" id="3.20.20.70">
    <property type="entry name" value="Aldolase class I"/>
    <property type="match status" value="1"/>
</dbReference>
<evidence type="ECO:0000313" key="10">
    <source>
        <dbReference type="Proteomes" id="UP000199041"/>
    </source>
</evidence>
<evidence type="ECO:0000256" key="7">
    <source>
        <dbReference type="PIRSR" id="PIRSR000138-2"/>
    </source>
</evidence>
<dbReference type="GO" id="GO:0005886">
    <property type="term" value="C:plasma membrane"/>
    <property type="evidence" value="ECO:0007669"/>
    <property type="project" value="TreeGrafter"/>
</dbReference>
<protein>
    <submittedName>
        <fullName evidence="9">L-lactate dehydrogenase (Cytochrome)</fullName>
    </submittedName>
</protein>
<dbReference type="PANTHER" id="PTHR10578:SF107">
    <property type="entry name" value="2-HYDROXYACID OXIDASE 1"/>
    <property type="match status" value="1"/>
</dbReference>
<accession>A0A1H3VNV6</accession>
<dbReference type="STRING" id="551991.SAMN05192529_101314"/>
<evidence type="ECO:0000313" key="9">
    <source>
        <dbReference type="EMBL" id="SDZ76371.1"/>
    </source>
</evidence>
<evidence type="ECO:0000256" key="2">
    <source>
        <dbReference type="ARBA" id="ARBA00022630"/>
    </source>
</evidence>
<dbReference type="Proteomes" id="UP000199041">
    <property type="component" value="Unassembled WGS sequence"/>
</dbReference>
<dbReference type="PANTHER" id="PTHR10578">
    <property type="entry name" value="S -2-HYDROXY-ACID OXIDASE-RELATED"/>
    <property type="match status" value="1"/>
</dbReference>
<feature type="active site" description="Proton acceptor" evidence="6">
    <location>
        <position position="303"/>
    </location>
</feature>
<reference evidence="9 10" key="1">
    <citation type="submission" date="2016-10" db="EMBL/GenBank/DDBJ databases">
        <authorList>
            <person name="de Groot N.N."/>
        </authorList>
    </citation>
    <scope>NUCLEOTIDE SEQUENCE [LARGE SCALE GENOMIC DNA]</scope>
    <source>
        <strain evidence="9 10">Vu-144</strain>
    </source>
</reference>
<proteinExistence type="inferred from homology"/>
<feature type="binding site" evidence="7">
    <location>
        <position position="306"/>
    </location>
    <ligand>
        <name>glyoxylate</name>
        <dbReference type="ChEBI" id="CHEBI:36655"/>
    </ligand>
</feature>
<dbReference type="EMBL" id="FNQY01000001">
    <property type="protein sequence ID" value="SDZ76371.1"/>
    <property type="molecule type" value="Genomic_DNA"/>
</dbReference>
<dbReference type="PROSITE" id="PS00557">
    <property type="entry name" value="FMN_HYDROXY_ACID_DH_1"/>
    <property type="match status" value="1"/>
</dbReference>